<dbReference type="Proteomes" id="UP000028534">
    <property type="component" value="Unassembled WGS sequence"/>
</dbReference>
<evidence type="ECO:0000256" key="2">
    <source>
        <dbReference type="ARBA" id="ARBA00023002"/>
    </source>
</evidence>
<dbReference type="SUPFAM" id="SSF54427">
    <property type="entry name" value="NTF2-like"/>
    <property type="match status" value="1"/>
</dbReference>
<dbReference type="GO" id="GO:0016491">
    <property type="term" value="F:oxidoreductase activity"/>
    <property type="evidence" value="ECO:0007669"/>
    <property type="project" value="UniProtKB-KW"/>
</dbReference>
<dbReference type="PANTHER" id="PTHR41534:SF2">
    <property type="entry name" value="3-PHENYLPROPIONATE_CINNAMIC ACID DIOXYGENASE SUBUNIT BETA"/>
    <property type="match status" value="1"/>
</dbReference>
<sequence>MAKAEMGVQDMDLVTLQPPANDIAADMRRDYIVTQFLYREAELLDNRQFTDWLELFDDDVRYQMPVRANVNEDEVRQGFHSGYGGYVFDENKERLTSRVIKLSRGRDVTERPLSLMRRLVTNVQVTNSAENTLEVRYNFLIYRNRTDTRSDTYIGKKTDRLRINDDLSRITIFRREILLDQTLLLGGGIGFLF</sequence>
<comment type="caution">
    <text evidence="3">The sequence shown here is derived from an EMBL/GenBank/DDBJ whole genome shotgun (WGS) entry which is preliminary data.</text>
</comment>
<dbReference type="eggNOG" id="COG5517">
    <property type="taxonomic scope" value="Bacteria"/>
</dbReference>
<dbReference type="RefSeq" id="WP_051887115.1">
    <property type="nucleotide sequence ID" value="NZ_JGVR01000091.1"/>
</dbReference>
<organism evidence="3 4">
    <name type="scientific">Sphingobium yanoikuyae</name>
    <name type="common">Sphingomonas yanoikuyae</name>
    <dbReference type="NCBI Taxonomy" id="13690"/>
    <lineage>
        <taxon>Bacteria</taxon>
        <taxon>Pseudomonadati</taxon>
        <taxon>Pseudomonadota</taxon>
        <taxon>Alphaproteobacteria</taxon>
        <taxon>Sphingomonadales</taxon>
        <taxon>Sphingomonadaceae</taxon>
        <taxon>Sphingobium</taxon>
    </lineage>
</organism>
<dbReference type="InterPro" id="IPR000391">
    <property type="entry name" value="Rng_hydr_dOase-bsu"/>
</dbReference>
<protein>
    <submittedName>
        <fullName evidence="3">Uncharacterized protein</fullName>
    </submittedName>
</protein>
<dbReference type="PATRIC" id="fig|13690.10.peg.5550"/>
<keyword evidence="2" id="KW-0560">Oxidoreductase</keyword>
<accession>A0A084E1W2</accession>
<evidence type="ECO:0000313" key="3">
    <source>
        <dbReference type="EMBL" id="KEZ11954.1"/>
    </source>
</evidence>
<reference evidence="3 4" key="1">
    <citation type="submission" date="2014-03" db="EMBL/GenBank/DDBJ databases">
        <title>Genome sequence of Sphingobium yanoikuyae B1.</title>
        <authorList>
            <person name="Gan H.M."/>
            <person name="Gan H.Y."/>
            <person name="Savka M.A."/>
        </authorList>
    </citation>
    <scope>NUCLEOTIDE SEQUENCE [LARGE SCALE GENOMIC DNA]</scope>
    <source>
        <strain evidence="3 4">B1</strain>
    </source>
</reference>
<dbReference type="CDD" id="cd00667">
    <property type="entry name" value="ring_hydroxylating_dioxygenases_beta"/>
    <property type="match status" value="1"/>
</dbReference>
<dbReference type="EMBL" id="JGVR01000091">
    <property type="protein sequence ID" value="KEZ11954.1"/>
    <property type="molecule type" value="Genomic_DNA"/>
</dbReference>
<dbReference type="PANTHER" id="PTHR41534">
    <property type="entry name" value="BLR3401 PROTEIN"/>
    <property type="match status" value="1"/>
</dbReference>
<dbReference type="Pfam" id="PF00866">
    <property type="entry name" value="Ring_hydroxyl_B"/>
    <property type="match status" value="1"/>
</dbReference>
<dbReference type="GO" id="GO:0019380">
    <property type="term" value="P:3-phenylpropionate catabolic process"/>
    <property type="evidence" value="ECO:0007669"/>
    <property type="project" value="TreeGrafter"/>
</dbReference>
<dbReference type="InterPro" id="IPR032710">
    <property type="entry name" value="NTF2-like_dom_sf"/>
</dbReference>
<comment type="similarity">
    <text evidence="1">Belongs to the bacterial ring-hydroxylating dioxygenase beta subunit family.</text>
</comment>
<gene>
    <name evidence="3" type="ORF">CP98_05339</name>
</gene>
<evidence type="ECO:0000256" key="1">
    <source>
        <dbReference type="ARBA" id="ARBA00009570"/>
    </source>
</evidence>
<proteinExistence type="inferred from homology"/>
<dbReference type="Gene3D" id="3.10.450.50">
    <property type="match status" value="1"/>
</dbReference>
<name>A0A084E1W2_SPHYA</name>
<evidence type="ECO:0000313" key="4">
    <source>
        <dbReference type="Proteomes" id="UP000028534"/>
    </source>
</evidence>
<dbReference type="AlphaFoldDB" id="A0A084E1W2"/>